<dbReference type="Gene3D" id="1.20.910.10">
    <property type="entry name" value="Heme oxygenase-like"/>
    <property type="match status" value="1"/>
</dbReference>
<dbReference type="PANTHER" id="PTHR40279:SF3">
    <property type="entry name" value="4-AMINOBENZOATE SYNTHASE"/>
    <property type="match status" value="1"/>
</dbReference>
<sequence length="319" mass="36338">MQDFLEYMRTLQVWQQLDRPTQAESPNSFSIATIQSLGSPQQIPDYARNHALLQHPWLLSFQNLPLRHTHLEDLPTTEEKLGVLVADHPRLSSLIRETSVSRNLETWLNQRYLISWCFPNWLTAVASKLPTPQTRIPLLKNLYEEHGLSGKSGHSKPHPQMWQQLFEELSAMDLLSRYAIAPGESIPLPKSSQELLPGTQRFLQIYTTACFQYPAAFGLGILAFTESILPYENQLILAGLKKLGISTKGQEFFAVHCDCDQDHAEEILDVIEQIANSPQTLWQVRQGVAMAVRARQGFYDDLHRELVLLRQETVESGRG</sequence>
<gene>
    <name evidence="2" type="ORF">BJP37_18960</name>
</gene>
<name>A0A1U7N4B4_9CYAN</name>
<evidence type="ECO:0000313" key="3">
    <source>
        <dbReference type="Proteomes" id="UP000186657"/>
    </source>
</evidence>
<protein>
    <recommendedName>
        <fullName evidence="4">Iron-containing redox enzyme family protein</fullName>
    </recommendedName>
</protein>
<organism evidence="2 3">
    <name type="scientific">Moorena bouillonii PNG</name>
    <dbReference type="NCBI Taxonomy" id="568701"/>
    <lineage>
        <taxon>Bacteria</taxon>
        <taxon>Bacillati</taxon>
        <taxon>Cyanobacteriota</taxon>
        <taxon>Cyanophyceae</taxon>
        <taxon>Coleofasciculales</taxon>
        <taxon>Coleofasciculaceae</taxon>
        <taxon>Moorena</taxon>
    </lineage>
</organism>
<dbReference type="Proteomes" id="UP000186657">
    <property type="component" value="Unassembled WGS sequence"/>
</dbReference>
<keyword evidence="3" id="KW-1185">Reference proteome</keyword>
<dbReference type="PANTHER" id="PTHR40279">
    <property type="entry name" value="PQQC-LIKE PROTEIN"/>
    <property type="match status" value="1"/>
</dbReference>
<evidence type="ECO:0000256" key="1">
    <source>
        <dbReference type="ARBA" id="ARBA00023002"/>
    </source>
</evidence>
<dbReference type="RefSeq" id="WP_075901336.1">
    <property type="nucleotide sequence ID" value="NZ_MKZS01000001.1"/>
</dbReference>
<reference evidence="2 3" key="1">
    <citation type="submission" date="2016-10" db="EMBL/GenBank/DDBJ databases">
        <title>Comparative genomics uncovers the prolific and rare metabolic potential of the cyanobacterial genus Moorea.</title>
        <authorList>
            <person name="Leao T."/>
            <person name="Castelao G."/>
            <person name="Korobeynikov A."/>
            <person name="Monroe E.A."/>
            <person name="Podell S."/>
            <person name="Glukhov E."/>
            <person name="Allen E."/>
            <person name="Gerwick W.H."/>
            <person name="Gerwick L."/>
        </authorList>
    </citation>
    <scope>NUCLEOTIDE SEQUENCE [LARGE SCALE GENOMIC DNA]</scope>
    <source>
        <strain evidence="2 3">PNG5-198</strain>
    </source>
</reference>
<comment type="caution">
    <text evidence="2">The sequence shown here is derived from an EMBL/GenBank/DDBJ whole genome shotgun (WGS) entry which is preliminary data.</text>
</comment>
<dbReference type="Pfam" id="PF14518">
    <property type="entry name" value="Haem_oxygenas_2"/>
    <property type="match status" value="1"/>
</dbReference>
<dbReference type="InterPro" id="IPR039068">
    <property type="entry name" value="PqqC-like"/>
</dbReference>
<dbReference type="SUPFAM" id="SSF48613">
    <property type="entry name" value="Heme oxygenase-like"/>
    <property type="match status" value="1"/>
</dbReference>
<dbReference type="EMBL" id="MKZS01000001">
    <property type="protein sequence ID" value="OLT60782.1"/>
    <property type="molecule type" value="Genomic_DNA"/>
</dbReference>
<proteinExistence type="predicted"/>
<dbReference type="GO" id="GO:0016491">
    <property type="term" value="F:oxidoreductase activity"/>
    <property type="evidence" value="ECO:0007669"/>
    <property type="project" value="UniProtKB-KW"/>
</dbReference>
<dbReference type="AlphaFoldDB" id="A0A1U7N4B4"/>
<accession>A0A1U7N4B4</accession>
<evidence type="ECO:0008006" key="4">
    <source>
        <dbReference type="Google" id="ProtNLM"/>
    </source>
</evidence>
<dbReference type="InterPro" id="IPR016084">
    <property type="entry name" value="Haem_Oase-like_multi-hlx"/>
</dbReference>
<evidence type="ECO:0000313" key="2">
    <source>
        <dbReference type="EMBL" id="OLT60782.1"/>
    </source>
</evidence>
<keyword evidence="1" id="KW-0560">Oxidoreductase</keyword>
<dbReference type="SMART" id="SM01236">
    <property type="entry name" value="Haem_oxygenase_2"/>
    <property type="match status" value="1"/>
</dbReference>